<evidence type="ECO:0000313" key="1">
    <source>
        <dbReference type="EMBL" id="CAE2335644.1"/>
    </source>
</evidence>
<sequence length="234" mass="25856">MMQIRSQIERLGLPPPVRHQAFVSLLNAGRGELDSSPADLSVNDLNMGIGEFFTPAFQFRGGKGKVKRGDLSVAMSHLLAWRSVAQGNHCLHPPSRSSDDCWVLILEDDVKLNIPDTCLLRGGGQTRIKLDPLPPDADMVLLFPSRLIKQDCSSHPSCEMFSEVSDGSGLIGYVVSRRSAKKLVRVFEQVKLRMPIDLQIYKLPGISVFASKADWILHQDNIPSDRIAQNGLAE</sequence>
<gene>
    <name evidence="1" type="ORF">GTHE00462_LOCUS35976</name>
</gene>
<name>A0A7S4UC42_GUITH</name>
<dbReference type="AlphaFoldDB" id="A0A7S4UC42"/>
<proteinExistence type="predicted"/>
<organism evidence="1">
    <name type="scientific">Guillardia theta</name>
    <name type="common">Cryptophyte</name>
    <name type="synonym">Cryptomonas phi</name>
    <dbReference type="NCBI Taxonomy" id="55529"/>
    <lineage>
        <taxon>Eukaryota</taxon>
        <taxon>Cryptophyceae</taxon>
        <taxon>Pyrenomonadales</taxon>
        <taxon>Geminigeraceae</taxon>
        <taxon>Guillardia</taxon>
    </lineage>
</organism>
<dbReference type="EMBL" id="HBKN01045973">
    <property type="protein sequence ID" value="CAE2335644.1"/>
    <property type="molecule type" value="Transcribed_RNA"/>
</dbReference>
<protein>
    <submittedName>
        <fullName evidence="1">Uncharacterized protein</fullName>
    </submittedName>
</protein>
<accession>A0A7S4UC42</accession>
<reference evidence="1" key="1">
    <citation type="submission" date="2021-01" db="EMBL/GenBank/DDBJ databases">
        <authorList>
            <person name="Corre E."/>
            <person name="Pelletier E."/>
            <person name="Niang G."/>
            <person name="Scheremetjew M."/>
            <person name="Finn R."/>
            <person name="Kale V."/>
            <person name="Holt S."/>
            <person name="Cochrane G."/>
            <person name="Meng A."/>
            <person name="Brown T."/>
            <person name="Cohen L."/>
        </authorList>
    </citation>
    <scope>NUCLEOTIDE SEQUENCE</scope>
    <source>
        <strain evidence="1">CCMP 2712</strain>
    </source>
</reference>